<dbReference type="Proteomes" id="UP000007013">
    <property type="component" value="Chromosome"/>
</dbReference>
<keyword evidence="1" id="KW-0678">Repressor</keyword>
<name>B1ZP70_OPITP</name>
<gene>
    <name evidence="6" type="ordered locus">Oter_4286</name>
</gene>
<dbReference type="EMBL" id="CP001032">
    <property type="protein sequence ID" value="ACB77559.1"/>
    <property type="molecule type" value="Genomic_DNA"/>
</dbReference>
<dbReference type="GO" id="GO:0003700">
    <property type="term" value="F:DNA-binding transcription factor activity"/>
    <property type="evidence" value="ECO:0007669"/>
    <property type="project" value="TreeGrafter"/>
</dbReference>
<dbReference type="InterPro" id="IPR028082">
    <property type="entry name" value="Peripla_BP_I"/>
</dbReference>
<dbReference type="PANTHER" id="PTHR30146:SF148">
    <property type="entry name" value="HTH-TYPE TRANSCRIPTIONAL REPRESSOR PURR-RELATED"/>
    <property type="match status" value="1"/>
</dbReference>
<evidence type="ECO:0000313" key="7">
    <source>
        <dbReference type="Proteomes" id="UP000007013"/>
    </source>
</evidence>
<dbReference type="GO" id="GO:0000976">
    <property type="term" value="F:transcription cis-regulatory region binding"/>
    <property type="evidence" value="ECO:0007669"/>
    <property type="project" value="TreeGrafter"/>
</dbReference>
<keyword evidence="2" id="KW-0805">Transcription regulation</keyword>
<evidence type="ECO:0000256" key="1">
    <source>
        <dbReference type="ARBA" id="ARBA00022491"/>
    </source>
</evidence>
<evidence type="ECO:0000256" key="2">
    <source>
        <dbReference type="ARBA" id="ARBA00023015"/>
    </source>
</evidence>
<dbReference type="Gene3D" id="3.40.50.2300">
    <property type="match status" value="2"/>
</dbReference>
<organism evidence="6 7">
    <name type="scientific">Opitutus terrae (strain DSM 11246 / JCM 15787 / PB90-1)</name>
    <dbReference type="NCBI Taxonomy" id="452637"/>
    <lineage>
        <taxon>Bacteria</taxon>
        <taxon>Pseudomonadati</taxon>
        <taxon>Verrucomicrobiota</taxon>
        <taxon>Opitutia</taxon>
        <taxon>Opitutales</taxon>
        <taxon>Opitutaceae</taxon>
        <taxon>Opitutus</taxon>
    </lineage>
</organism>
<keyword evidence="4" id="KW-0804">Transcription</keyword>
<dbReference type="InterPro" id="IPR046335">
    <property type="entry name" value="LacI/GalR-like_sensor"/>
</dbReference>
<dbReference type="PANTHER" id="PTHR30146">
    <property type="entry name" value="LACI-RELATED TRANSCRIPTIONAL REPRESSOR"/>
    <property type="match status" value="1"/>
</dbReference>
<keyword evidence="7" id="KW-1185">Reference proteome</keyword>
<dbReference type="CDD" id="cd01392">
    <property type="entry name" value="HTH_LacI"/>
    <property type="match status" value="1"/>
</dbReference>
<dbReference type="AlphaFoldDB" id="B1ZP70"/>
<sequence length="347" mass="37165">MRLKATLDDVARTAGVHRSTVSLSLRDHPRIPVRTRERVKAVARELGYQIDPLVAALMQLRRSPRPHQAPALAFVRLGPPNATLAPGDIDYLPGAAARARECGFRLLRFDDRDAAARPLADEFSVRGIKGALIDSTAATGRAELLTGDGFSCLSIGPQVTPSLHHVAENHFDAVGEALQRAAERGYSRIGYVPAAPTAAWRAERALGAYTIHQLRQPAGARLPACPGSPATYSLFEPWFLAHAPAALLTDDPALVRDWLRQLGRRVPDDVGLVSVRAGGEADCSGFYPDPAITGAFAVDALLDLMRQHETGIPAVAYEILLGAAWREHDTLPLRAPAAVCPVASSSA</sequence>
<dbReference type="KEGG" id="ote:Oter_4286"/>
<proteinExistence type="predicted"/>
<protein>
    <submittedName>
        <fullName evidence="6">Transcriptional regulator, LacI family</fullName>
    </submittedName>
</protein>
<evidence type="ECO:0000256" key="4">
    <source>
        <dbReference type="ARBA" id="ARBA00023163"/>
    </source>
</evidence>
<dbReference type="Pfam" id="PF00356">
    <property type="entry name" value="LacI"/>
    <property type="match status" value="1"/>
</dbReference>
<dbReference type="eggNOG" id="COG1609">
    <property type="taxonomic scope" value="Bacteria"/>
</dbReference>
<dbReference type="Gene3D" id="1.10.260.40">
    <property type="entry name" value="lambda repressor-like DNA-binding domains"/>
    <property type="match status" value="1"/>
</dbReference>
<dbReference type="InterPro" id="IPR000843">
    <property type="entry name" value="HTH_LacI"/>
</dbReference>
<keyword evidence="3" id="KW-0238">DNA-binding</keyword>
<dbReference type="Pfam" id="PF13377">
    <property type="entry name" value="Peripla_BP_3"/>
    <property type="match status" value="1"/>
</dbReference>
<evidence type="ECO:0000313" key="6">
    <source>
        <dbReference type="EMBL" id="ACB77559.1"/>
    </source>
</evidence>
<evidence type="ECO:0000256" key="3">
    <source>
        <dbReference type="ARBA" id="ARBA00023125"/>
    </source>
</evidence>
<evidence type="ECO:0000259" key="5">
    <source>
        <dbReference type="PROSITE" id="PS50932"/>
    </source>
</evidence>
<dbReference type="InterPro" id="IPR010982">
    <property type="entry name" value="Lambda_DNA-bd_dom_sf"/>
</dbReference>
<dbReference type="HOGENOM" id="CLU_042649_0_0_0"/>
<feature type="domain" description="HTH lacI-type" evidence="5">
    <location>
        <begin position="5"/>
        <end position="59"/>
    </location>
</feature>
<dbReference type="RefSeq" id="WP_012377086.1">
    <property type="nucleotide sequence ID" value="NC_010571.1"/>
</dbReference>
<reference evidence="6 7" key="1">
    <citation type="journal article" date="2011" name="J. Bacteriol.">
        <title>Genome sequence of the verrucomicrobium Opitutus terrae PB90-1, an abundant inhabitant of rice paddy soil ecosystems.</title>
        <authorList>
            <person name="van Passel M.W."/>
            <person name="Kant R."/>
            <person name="Palva A."/>
            <person name="Copeland A."/>
            <person name="Lucas S."/>
            <person name="Lapidus A."/>
            <person name="Glavina del Rio T."/>
            <person name="Pitluck S."/>
            <person name="Goltsman E."/>
            <person name="Clum A."/>
            <person name="Sun H."/>
            <person name="Schmutz J."/>
            <person name="Larimer F.W."/>
            <person name="Land M.L."/>
            <person name="Hauser L."/>
            <person name="Kyrpides N."/>
            <person name="Mikhailova N."/>
            <person name="Richardson P.P."/>
            <person name="Janssen P.H."/>
            <person name="de Vos W.M."/>
            <person name="Smidt H."/>
        </authorList>
    </citation>
    <scope>NUCLEOTIDE SEQUENCE [LARGE SCALE GENOMIC DNA]</scope>
    <source>
        <strain evidence="7">DSM 11246 / JCM 15787 / PB90-1</strain>
    </source>
</reference>
<accession>B1ZP70</accession>
<dbReference type="PROSITE" id="PS50932">
    <property type="entry name" value="HTH_LACI_2"/>
    <property type="match status" value="1"/>
</dbReference>
<dbReference type="SUPFAM" id="SSF47413">
    <property type="entry name" value="lambda repressor-like DNA-binding domains"/>
    <property type="match status" value="1"/>
</dbReference>
<dbReference type="STRING" id="452637.Oter_4286"/>
<dbReference type="SMART" id="SM00354">
    <property type="entry name" value="HTH_LACI"/>
    <property type="match status" value="1"/>
</dbReference>
<dbReference type="SUPFAM" id="SSF53822">
    <property type="entry name" value="Periplasmic binding protein-like I"/>
    <property type="match status" value="1"/>
</dbReference>